<dbReference type="KEGG" id="msei:MSEDJ_31230"/>
<protein>
    <submittedName>
        <fullName evidence="3">CHAD domain-containing protein</fullName>
    </submittedName>
</protein>
<dbReference type="PROSITE" id="PS51707">
    <property type="entry name" value="CYTH"/>
    <property type="match status" value="1"/>
</dbReference>
<keyword evidence="4" id="KW-1185">Reference proteome</keyword>
<dbReference type="PANTHER" id="PTHR39339">
    <property type="entry name" value="SLR1444 PROTEIN"/>
    <property type="match status" value="1"/>
</dbReference>
<dbReference type="SMART" id="SM00880">
    <property type="entry name" value="CHAD"/>
    <property type="match status" value="1"/>
</dbReference>
<evidence type="ECO:0000259" key="2">
    <source>
        <dbReference type="PROSITE" id="PS51708"/>
    </source>
</evidence>
<dbReference type="InterPro" id="IPR007899">
    <property type="entry name" value="CHAD_dom"/>
</dbReference>
<dbReference type="InterPro" id="IPR038186">
    <property type="entry name" value="CHAD_dom_sf"/>
</dbReference>
<evidence type="ECO:0000313" key="4">
    <source>
        <dbReference type="Proteomes" id="UP000467193"/>
    </source>
</evidence>
<dbReference type="AlphaFoldDB" id="A0A7I7QSR5"/>
<dbReference type="InterPro" id="IPR023577">
    <property type="entry name" value="CYTH_domain"/>
</dbReference>
<reference evidence="3 4" key="1">
    <citation type="journal article" date="2019" name="Emerg. Microbes Infect.">
        <title>Comprehensive subspecies identification of 175 nontuberculous mycobacteria species based on 7547 genomic profiles.</title>
        <authorList>
            <person name="Matsumoto Y."/>
            <person name="Kinjo T."/>
            <person name="Motooka D."/>
            <person name="Nabeya D."/>
            <person name="Jung N."/>
            <person name="Uechi K."/>
            <person name="Horii T."/>
            <person name="Iida T."/>
            <person name="Fujita J."/>
            <person name="Nakamura S."/>
        </authorList>
    </citation>
    <scope>NUCLEOTIDE SEQUENCE [LARGE SCALE GENOMIC DNA]</scope>
    <source>
        <strain evidence="3 4">JCM 17899</strain>
    </source>
</reference>
<dbReference type="SMART" id="SM01118">
    <property type="entry name" value="CYTH"/>
    <property type="match status" value="1"/>
</dbReference>
<dbReference type="InterPro" id="IPR033469">
    <property type="entry name" value="CYTH-like_dom_sf"/>
</dbReference>
<dbReference type="PANTHER" id="PTHR39339:SF1">
    <property type="entry name" value="CHAD DOMAIN-CONTAINING PROTEIN"/>
    <property type="match status" value="1"/>
</dbReference>
<dbReference type="Pfam" id="PF01928">
    <property type="entry name" value="CYTH"/>
    <property type="match status" value="1"/>
</dbReference>
<sequence length="485" mass="53191">MLGDPPAWFGGCVPGNATGMGDHLERERKWSVGADFRLPDAGDLAAHGDVSTDTVDLTSTYYDTADGDLLAHGIVMRRRDGDDDTGWQVKVPTGDGRLELHWPLADEPPGAMVRALWGVALGGALTETATIRTRRDRHQVTSEGVLRFEIADDHVRASVGDTLLAWREVEVELGPDVTAVPKKLRKRLRAAGAVPSTYPSKLAHAIGESPPVGRSDAGAALADYVTTQLDQVMLGDVNLRRGLDPIHDTRVAIRRLRSVIRVFGDVLDPAAAGLEPELKWFAALLGEVRDPQVQQERFIEALDDVPDELVLGPVRSRIRSDLAGLELPARRAVDDAMTSDRYRSMLAALRHWRDRSPVPVEPSARAFRALARKASRKADRRLATALDGDDPALLHRARKAAKRARYAAEAVTPIDSSAARTMKRHKVVQSVLGDHQDTVVARELLRRMGAAAGIAPRENGFTFGLLYAREERLAAECRVRVRVRR</sequence>
<feature type="domain" description="CHAD" evidence="2">
    <location>
        <begin position="214"/>
        <end position="485"/>
    </location>
</feature>
<dbReference type="PROSITE" id="PS51708">
    <property type="entry name" value="CHAD"/>
    <property type="match status" value="1"/>
</dbReference>
<gene>
    <name evidence="3" type="ORF">MSEDJ_31230</name>
</gene>
<accession>A0A7I7QSR5</accession>
<dbReference type="EMBL" id="AP022588">
    <property type="protein sequence ID" value="BBY29027.1"/>
    <property type="molecule type" value="Genomic_DNA"/>
</dbReference>
<dbReference type="SUPFAM" id="SSF55154">
    <property type="entry name" value="CYTH-like phosphatases"/>
    <property type="match status" value="1"/>
</dbReference>
<proteinExistence type="predicted"/>
<dbReference type="Gene3D" id="2.40.320.10">
    <property type="entry name" value="Hypothetical Protein Pfu-838710-001"/>
    <property type="match status" value="1"/>
</dbReference>
<evidence type="ECO:0000259" key="1">
    <source>
        <dbReference type="PROSITE" id="PS51707"/>
    </source>
</evidence>
<dbReference type="CDD" id="cd07374">
    <property type="entry name" value="CYTH-like_Pase"/>
    <property type="match status" value="1"/>
</dbReference>
<feature type="domain" description="CYTH" evidence="1">
    <location>
        <begin position="23"/>
        <end position="204"/>
    </location>
</feature>
<name>A0A7I7QSR5_9MYCO</name>
<dbReference type="Gene3D" id="1.40.20.10">
    <property type="entry name" value="CHAD domain"/>
    <property type="match status" value="1"/>
</dbReference>
<organism evidence="3 4">
    <name type="scientific">Mycolicibacterium sediminis</name>
    <dbReference type="NCBI Taxonomy" id="1286180"/>
    <lineage>
        <taxon>Bacteria</taxon>
        <taxon>Bacillati</taxon>
        <taxon>Actinomycetota</taxon>
        <taxon>Actinomycetes</taxon>
        <taxon>Mycobacteriales</taxon>
        <taxon>Mycobacteriaceae</taxon>
        <taxon>Mycolicibacterium</taxon>
    </lineage>
</organism>
<dbReference type="Pfam" id="PF05235">
    <property type="entry name" value="CHAD"/>
    <property type="match status" value="1"/>
</dbReference>
<evidence type="ECO:0000313" key="3">
    <source>
        <dbReference type="EMBL" id="BBY29027.1"/>
    </source>
</evidence>
<dbReference type="Proteomes" id="UP000467193">
    <property type="component" value="Chromosome"/>
</dbReference>